<protein>
    <recommendedName>
        <fullName evidence="3">N-acetyltransferase domain-containing protein</fullName>
    </recommendedName>
</protein>
<name>A0A645B6A3_9ZZZZ</name>
<dbReference type="Gene3D" id="3.40.630.30">
    <property type="match status" value="1"/>
</dbReference>
<dbReference type="SUPFAM" id="SSF55729">
    <property type="entry name" value="Acyl-CoA N-acyltransferases (Nat)"/>
    <property type="match status" value="1"/>
</dbReference>
<evidence type="ECO:0000313" key="4">
    <source>
        <dbReference type="EMBL" id="MPM60979.1"/>
    </source>
</evidence>
<gene>
    <name evidence="4" type="ORF">SDC9_107833</name>
</gene>
<feature type="domain" description="N-acetyltransferase" evidence="3">
    <location>
        <begin position="9"/>
        <end position="181"/>
    </location>
</feature>
<sequence>MNDNPPPLLHVRTAWPAEAAAIAPLQRRAWVQEWSADEQGLLLAGTDLASMVDAWHGAIVQPPEARCRVLVALEGERVVGFAATAPSDDEDAEPTDGMVAEFAVDPPARGNGHGSRLMNALIDTLRSDGFRTATWWIRTTDDPLRAFLESAGWRPDGATQRFTSDDGSFTIRQVRLRVRIAD</sequence>
<keyword evidence="1" id="KW-0808">Transferase</keyword>
<proteinExistence type="predicted"/>
<dbReference type="PROSITE" id="PS51186">
    <property type="entry name" value="GNAT"/>
    <property type="match status" value="1"/>
</dbReference>
<dbReference type="EMBL" id="VSSQ01018085">
    <property type="protein sequence ID" value="MPM60979.1"/>
    <property type="molecule type" value="Genomic_DNA"/>
</dbReference>
<keyword evidence="2" id="KW-0012">Acyltransferase</keyword>
<dbReference type="InterPro" id="IPR000182">
    <property type="entry name" value="GNAT_dom"/>
</dbReference>
<dbReference type="PANTHER" id="PTHR43877">
    <property type="entry name" value="AMINOALKYLPHOSPHONATE N-ACETYLTRANSFERASE-RELATED-RELATED"/>
    <property type="match status" value="1"/>
</dbReference>
<dbReference type="GO" id="GO:0016747">
    <property type="term" value="F:acyltransferase activity, transferring groups other than amino-acyl groups"/>
    <property type="evidence" value="ECO:0007669"/>
    <property type="project" value="InterPro"/>
</dbReference>
<dbReference type="InterPro" id="IPR050832">
    <property type="entry name" value="Bact_Acetyltransf"/>
</dbReference>
<dbReference type="AlphaFoldDB" id="A0A645B6A3"/>
<dbReference type="CDD" id="cd04301">
    <property type="entry name" value="NAT_SF"/>
    <property type="match status" value="1"/>
</dbReference>
<comment type="caution">
    <text evidence="4">The sequence shown here is derived from an EMBL/GenBank/DDBJ whole genome shotgun (WGS) entry which is preliminary data.</text>
</comment>
<evidence type="ECO:0000256" key="1">
    <source>
        <dbReference type="ARBA" id="ARBA00022679"/>
    </source>
</evidence>
<accession>A0A645B6A3</accession>
<dbReference type="Pfam" id="PF00583">
    <property type="entry name" value="Acetyltransf_1"/>
    <property type="match status" value="1"/>
</dbReference>
<dbReference type="InterPro" id="IPR016181">
    <property type="entry name" value="Acyl_CoA_acyltransferase"/>
</dbReference>
<evidence type="ECO:0000259" key="3">
    <source>
        <dbReference type="PROSITE" id="PS51186"/>
    </source>
</evidence>
<evidence type="ECO:0000256" key="2">
    <source>
        <dbReference type="ARBA" id="ARBA00023315"/>
    </source>
</evidence>
<organism evidence="4">
    <name type="scientific">bioreactor metagenome</name>
    <dbReference type="NCBI Taxonomy" id="1076179"/>
    <lineage>
        <taxon>unclassified sequences</taxon>
        <taxon>metagenomes</taxon>
        <taxon>ecological metagenomes</taxon>
    </lineage>
</organism>
<reference evidence="4" key="1">
    <citation type="submission" date="2019-08" db="EMBL/GenBank/DDBJ databases">
        <authorList>
            <person name="Kucharzyk K."/>
            <person name="Murdoch R.W."/>
            <person name="Higgins S."/>
            <person name="Loffler F."/>
        </authorList>
    </citation>
    <scope>NUCLEOTIDE SEQUENCE</scope>
</reference>